<dbReference type="InterPro" id="IPR001647">
    <property type="entry name" value="HTH_TetR"/>
</dbReference>
<dbReference type="PRINTS" id="PR00455">
    <property type="entry name" value="HTHTETR"/>
</dbReference>
<sequence>MSIDREALVVRYPPDHKEKLRAALLEAAVEQMKINGFMGIGVDGIASAAGVTSGAVYSNFTSKAGLLTAIIETYLGQFSDAPDSTQDDIDGLKDFLAYYIGTTHCLDVENGCIMPALSEDVARHPAAREAYDRQATAFATRIADALGGEPEQAQRRAWSLVALMVGAVTVARAMVPGSYSQQQALQAGLAAAMAIVDDHDDRGPTSNTSAI</sequence>
<dbReference type="PANTHER" id="PTHR47506">
    <property type="entry name" value="TRANSCRIPTIONAL REGULATORY PROTEIN"/>
    <property type="match status" value="1"/>
</dbReference>
<dbReference type="InterPro" id="IPR036271">
    <property type="entry name" value="Tet_transcr_reg_TetR-rel_C_sf"/>
</dbReference>
<name>A0ABM7IAY3_9MYCO</name>
<dbReference type="Pfam" id="PF00440">
    <property type="entry name" value="TetR_N"/>
    <property type="match status" value="1"/>
</dbReference>
<evidence type="ECO:0000256" key="2">
    <source>
        <dbReference type="ARBA" id="ARBA00023125"/>
    </source>
</evidence>
<evidence type="ECO:0000256" key="4">
    <source>
        <dbReference type="PROSITE-ProRule" id="PRU00335"/>
    </source>
</evidence>
<keyword evidence="7" id="KW-1185">Reference proteome</keyword>
<feature type="DNA-binding region" description="H-T-H motif" evidence="4">
    <location>
        <begin position="41"/>
        <end position="60"/>
    </location>
</feature>
<evidence type="ECO:0000256" key="1">
    <source>
        <dbReference type="ARBA" id="ARBA00023015"/>
    </source>
</evidence>
<dbReference type="PROSITE" id="PS50977">
    <property type="entry name" value="HTH_TETR_2"/>
    <property type="match status" value="1"/>
</dbReference>
<gene>
    <name evidence="6" type="ORF">MAUB_19500</name>
</gene>
<dbReference type="SUPFAM" id="SSF46689">
    <property type="entry name" value="Homeodomain-like"/>
    <property type="match status" value="1"/>
</dbReference>
<evidence type="ECO:0000259" key="5">
    <source>
        <dbReference type="PROSITE" id="PS50977"/>
    </source>
</evidence>
<keyword evidence="1" id="KW-0805">Transcription regulation</keyword>
<reference evidence="6 7" key="1">
    <citation type="journal article" date="2019" name="Emerg. Microbes Infect.">
        <title>Comprehensive subspecies identification of 175 nontuberculous mycobacteria species based on 7547 genomic profiles.</title>
        <authorList>
            <person name="Matsumoto Y."/>
            <person name="Kinjo T."/>
            <person name="Motooka D."/>
            <person name="Nabeya D."/>
            <person name="Jung N."/>
            <person name="Uechi K."/>
            <person name="Horii T."/>
            <person name="Iida T."/>
            <person name="Fujita J."/>
            <person name="Nakamura S."/>
        </authorList>
    </citation>
    <scope>NUCLEOTIDE SEQUENCE [LARGE SCALE GENOMIC DNA]</scope>
    <source>
        <strain evidence="6 7">JCM 15296</strain>
    </source>
</reference>
<accession>A0ABM7IAY3</accession>
<keyword evidence="2 4" id="KW-0238">DNA-binding</keyword>
<keyword evidence="3" id="KW-0804">Transcription</keyword>
<organism evidence="6 7">
    <name type="scientific">Mycolicibacterium aubagnense</name>
    <dbReference type="NCBI Taxonomy" id="319707"/>
    <lineage>
        <taxon>Bacteria</taxon>
        <taxon>Bacillati</taxon>
        <taxon>Actinomycetota</taxon>
        <taxon>Actinomycetes</taxon>
        <taxon>Mycobacteriales</taxon>
        <taxon>Mycobacteriaceae</taxon>
        <taxon>Mycolicibacterium</taxon>
    </lineage>
</organism>
<proteinExistence type="predicted"/>
<feature type="domain" description="HTH tetR-type" evidence="5">
    <location>
        <begin position="18"/>
        <end position="78"/>
    </location>
</feature>
<dbReference type="Gene3D" id="1.10.10.60">
    <property type="entry name" value="Homeodomain-like"/>
    <property type="match status" value="1"/>
</dbReference>
<evidence type="ECO:0000313" key="6">
    <source>
        <dbReference type="EMBL" id="BBX84077.1"/>
    </source>
</evidence>
<evidence type="ECO:0000256" key="3">
    <source>
        <dbReference type="ARBA" id="ARBA00023163"/>
    </source>
</evidence>
<dbReference type="EMBL" id="AP022577">
    <property type="protein sequence ID" value="BBX84077.1"/>
    <property type="molecule type" value="Genomic_DNA"/>
</dbReference>
<dbReference type="InterPro" id="IPR009057">
    <property type="entry name" value="Homeodomain-like_sf"/>
</dbReference>
<dbReference type="PANTHER" id="PTHR47506:SF7">
    <property type="entry name" value="TRANSCRIPTIONAL REGULATORY PROTEIN"/>
    <property type="match status" value="1"/>
</dbReference>
<evidence type="ECO:0000313" key="7">
    <source>
        <dbReference type="Proteomes" id="UP000465609"/>
    </source>
</evidence>
<dbReference type="Proteomes" id="UP000465609">
    <property type="component" value="Chromosome"/>
</dbReference>
<dbReference type="SUPFAM" id="SSF48498">
    <property type="entry name" value="Tetracyclin repressor-like, C-terminal domain"/>
    <property type="match status" value="1"/>
</dbReference>
<protein>
    <submittedName>
        <fullName evidence="6">TetR family transcriptional regulator</fullName>
    </submittedName>
</protein>
<dbReference type="Gene3D" id="1.10.357.10">
    <property type="entry name" value="Tetracycline Repressor, domain 2"/>
    <property type="match status" value="1"/>
</dbReference>